<keyword evidence="5" id="KW-0418">Kinase</keyword>
<evidence type="ECO:0000313" key="11">
    <source>
        <dbReference type="Proteomes" id="UP001152300"/>
    </source>
</evidence>
<dbReference type="GO" id="GO:0005524">
    <property type="term" value="F:ATP binding"/>
    <property type="evidence" value="ECO:0007669"/>
    <property type="project" value="UniProtKB-UniRule"/>
</dbReference>
<comment type="catalytic activity">
    <reaction evidence="7">
        <text>L-threonyl-[protein] + ATP = O-phospho-L-threonyl-[protein] + ADP + H(+)</text>
        <dbReference type="Rhea" id="RHEA:46608"/>
        <dbReference type="Rhea" id="RHEA-COMP:11060"/>
        <dbReference type="Rhea" id="RHEA-COMP:11605"/>
        <dbReference type="ChEBI" id="CHEBI:15378"/>
        <dbReference type="ChEBI" id="CHEBI:30013"/>
        <dbReference type="ChEBI" id="CHEBI:30616"/>
        <dbReference type="ChEBI" id="CHEBI:61977"/>
        <dbReference type="ChEBI" id="CHEBI:456216"/>
        <dbReference type="EC" id="2.7.11.1"/>
    </reaction>
</comment>
<keyword evidence="4 9" id="KW-0547">Nucleotide-binding</keyword>
<organism evidence="10 11">
    <name type="scientific">Sclerotinia nivalis</name>
    <dbReference type="NCBI Taxonomy" id="352851"/>
    <lineage>
        <taxon>Eukaryota</taxon>
        <taxon>Fungi</taxon>
        <taxon>Dikarya</taxon>
        <taxon>Ascomycota</taxon>
        <taxon>Pezizomycotina</taxon>
        <taxon>Leotiomycetes</taxon>
        <taxon>Helotiales</taxon>
        <taxon>Sclerotiniaceae</taxon>
        <taxon>Sclerotinia</taxon>
    </lineage>
</organism>
<comment type="caution">
    <text evidence="10">The sequence shown here is derived from an EMBL/GenBank/DDBJ whole genome shotgun (WGS) entry which is preliminary data.</text>
</comment>
<keyword evidence="6 9" id="KW-0067">ATP-binding</keyword>
<dbReference type="EMBL" id="JAPEIS010000003">
    <property type="protein sequence ID" value="KAJ8067843.1"/>
    <property type="molecule type" value="Genomic_DNA"/>
</dbReference>
<evidence type="ECO:0000256" key="7">
    <source>
        <dbReference type="ARBA" id="ARBA00047899"/>
    </source>
</evidence>
<dbReference type="Gene3D" id="3.30.200.20">
    <property type="entry name" value="Phosphorylase Kinase, domain 1"/>
    <property type="match status" value="1"/>
</dbReference>
<evidence type="ECO:0000256" key="6">
    <source>
        <dbReference type="ARBA" id="ARBA00022840"/>
    </source>
</evidence>
<evidence type="ECO:0000256" key="9">
    <source>
        <dbReference type="PROSITE-ProRule" id="PRU10141"/>
    </source>
</evidence>
<name>A0A9X0AVE6_9HELO</name>
<keyword evidence="11" id="KW-1185">Reference proteome</keyword>
<feature type="binding site" evidence="9">
    <location>
        <position position="90"/>
    </location>
    <ligand>
        <name>ATP</name>
        <dbReference type="ChEBI" id="CHEBI:30616"/>
    </ligand>
</feature>
<gene>
    <name evidence="10" type="ORF">OCU04_003437</name>
</gene>
<proteinExistence type="predicted"/>
<dbReference type="SUPFAM" id="SSF56112">
    <property type="entry name" value="Protein kinase-like (PK-like)"/>
    <property type="match status" value="1"/>
</dbReference>
<dbReference type="InterPro" id="IPR017441">
    <property type="entry name" value="Protein_kinase_ATP_BS"/>
</dbReference>
<dbReference type="GO" id="GO:0004674">
    <property type="term" value="F:protein serine/threonine kinase activity"/>
    <property type="evidence" value="ECO:0007669"/>
    <property type="project" value="UniProtKB-KW"/>
</dbReference>
<protein>
    <recommendedName>
        <fullName evidence="1">non-specific serine/threonine protein kinase</fullName>
        <ecNumber evidence="1">2.7.11.1</ecNumber>
    </recommendedName>
</protein>
<comment type="catalytic activity">
    <reaction evidence="8">
        <text>L-seryl-[protein] + ATP = O-phospho-L-seryl-[protein] + ADP + H(+)</text>
        <dbReference type="Rhea" id="RHEA:17989"/>
        <dbReference type="Rhea" id="RHEA-COMP:9863"/>
        <dbReference type="Rhea" id="RHEA-COMP:11604"/>
        <dbReference type="ChEBI" id="CHEBI:15378"/>
        <dbReference type="ChEBI" id="CHEBI:29999"/>
        <dbReference type="ChEBI" id="CHEBI:30616"/>
        <dbReference type="ChEBI" id="CHEBI:83421"/>
        <dbReference type="ChEBI" id="CHEBI:456216"/>
        <dbReference type="EC" id="2.7.11.1"/>
    </reaction>
</comment>
<reference evidence="10" key="1">
    <citation type="submission" date="2022-11" db="EMBL/GenBank/DDBJ databases">
        <title>Genome Resource of Sclerotinia nivalis Strain SnTB1, a Plant Pathogen Isolated from American Ginseng.</title>
        <authorList>
            <person name="Fan S."/>
        </authorList>
    </citation>
    <scope>NUCLEOTIDE SEQUENCE</scope>
    <source>
        <strain evidence="10">SnTB1</strain>
    </source>
</reference>
<evidence type="ECO:0000256" key="3">
    <source>
        <dbReference type="ARBA" id="ARBA00022679"/>
    </source>
</evidence>
<dbReference type="GO" id="GO:0000245">
    <property type="term" value="P:spliceosomal complex assembly"/>
    <property type="evidence" value="ECO:0007669"/>
    <property type="project" value="TreeGrafter"/>
</dbReference>
<dbReference type="PROSITE" id="PS00107">
    <property type="entry name" value="PROTEIN_KINASE_ATP"/>
    <property type="match status" value="1"/>
</dbReference>
<dbReference type="OrthoDB" id="5979581at2759"/>
<evidence type="ECO:0000256" key="5">
    <source>
        <dbReference type="ARBA" id="ARBA00022777"/>
    </source>
</evidence>
<dbReference type="PANTHER" id="PTHR47634:SF9">
    <property type="entry name" value="PROTEIN KINASE DOMAIN-CONTAINING PROTEIN-RELATED"/>
    <property type="match status" value="1"/>
</dbReference>
<dbReference type="Proteomes" id="UP001152300">
    <property type="component" value="Unassembled WGS sequence"/>
</dbReference>
<evidence type="ECO:0000256" key="8">
    <source>
        <dbReference type="ARBA" id="ARBA00048679"/>
    </source>
</evidence>
<dbReference type="AlphaFoldDB" id="A0A9X0AVE6"/>
<keyword evidence="3" id="KW-0808">Transferase</keyword>
<accession>A0A9X0AVE6</accession>
<sequence>MASIFRWTRTAFRRAPSPSRCFPTTGIEWINDVQPLEEEKFEGFRRGLYYPVNIGDIASKYQVVGKLGYGVTSTVWLARDLQAYDYVALKIYIRDGDPQEEFKIY</sequence>
<dbReference type="PANTHER" id="PTHR47634">
    <property type="entry name" value="PROTEIN KINASE DOMAIN-CONTAINING PROTEIN-RELATED"/>
    <property type="match status" value="1"/>
</dbReference>
<evidence type="ECO:0000313" key="10">
    <source>
        <dbReference type="EMBL" id="KAJ8067843.1"/>
    </source>
</evidence>
<dbReference type="EC" id="2.7.11.1" evidence="1"/>
<dbReference type="InterPro" id="IPR011009">
    <property type="entry name" value="Kinase-like_dom_sf"/>
</dbReference>
<evidence type="ECO:0000256" key="1">
    <source>
        <dbReference type="ARBA" id="ARBA00012513"/>
    </source>
</evidence>
<keyword evidence="2" id="KW-0723">Serine/threonine-protein kinase</keyword>
<dbReference type="GO" id="GO:0050684">
    <property type="term" value="P:regulation of mRNA processing"/>
    <property type="evidence" value="ECO:0007669"/>
    <property type="project" value="TreeGrafter"/>
</dbReference>
<evidence type="ECO:0000256" key="2">
    <source>
        <dbReference type="ARBA" id="ARBA00022527"/>
    </source>
</evidence>
<evidence type="ECO:0000256" key="4">
    <source>
        <dbReference type="ARBA" id="ARBA00022741"/>
    </source>
</evidence>
<dbReference type="InterPro" id="IPR051334">
    <property type="entry name" value="SRPK"/>
</dbReference>